<dbReference type="RefSeq" id="WP_040199442.1">
    <property type="nucleotide sequence ID" value="NZ_CP010311.1"/>
</dbReference>
<dbReference type="EMBL" id="CP010311">
    <property type="protein sequence ID" value="AJF05996.1"/>
    <property type="molecule type" value="Genomic_DNA"/>
</dbReference>
<organism evidence="2 3">
    <name type="scientific">Geoalkalibacter subterraneus</name>
    <dbReference type="NCBI Taxonomy" id="483547"/>
    <lineage>
        <taxon>Bacteria</taxon>
        <taxon>Pseudomonadati</taxon>
        <taxon>Thermodesulfobacteriota</taxon>
        <taxon>Desulfuromonadia</taxon>
        <taxon>Desulfuromonadales</taxon>
        <taxon>Geoalkalibacteraceae</taxon>
        <taxon>Geoalkalibacter</taxon>
    </lineage>
</organism>
<name>A0A0B5FQX8_9BACT</name>
<dbReference type="Proteomes" id="UP000035036">
    <property type="component" value="Chromosome"/>
</dbReference>
<dbReference type="STRING" id="483547.GSUB_04680"/>
<evidence type="ECO:0000313" key="2">
    <source>
        <dbReference type="EMBL" id="AJF05996.1"/>
    </source>
</evidence>
<keyword evidence="3" id="KW-1185">Reference proteome</keyword>
<dbReference type="HOGENOM" id="CLU_1508542_0_0_7"/>
<protein>
    <submittedName>
        <fullName evidence="2">Uncharacterized protein</fullName>
    </submittedName>
</protein>
<dbReference type="KEGG" id="gsb:GSUB_04680"/>
<evidence type="ECO:0000313" key="3">
    <source>
        <dbReference type="Proteomes" id="UP000035036"/>
    </source>
</evidence>
<dbReference type="AlphaFoldDB" id="A0A0B5FQX8"/>
<evidence type="ECO:0000256" key="1">
    <source>
        <dbReference type="SAM" id="MobiDB-lite"/>
    </source>
</evidence>
<accession>A0A0B5FQX8</accession>
<gene>
    <name evidence="2" type="ORF">GSUB_04680</name>
</gene>
<feature type="region of interest" description="Disordered" evidence="1">
    <location>
        <begin position="129"/>
        <end position="155"/>
    </location>
</feature>
<proteinExistence type="predicted"/>
<dbReference type="OrthoDB" id="5509154at2"/>
<sequence>MMFLPDETRLSLAVEADQVLTLYRSINPVQVSLPGVPGQKAGAFVCVFFEGDAARIAVVLELHEAGRLYFYFDDDGPVPAARVASLLDEALYFVEAMGYLMVDLEWDHLEENERDALWRNLPLKQGMPAPVKNGDISSGDGASDPVQVSGPGGSFADKEMEARRQRVIANLGRLFAAY</sequence>
<reference evidence="2 3" key="1">
    <citation type="journal article" date="2015" name="Genome Announc.">
        <title>Genomes of Geoalkalibacter ferrihydriticus Z-0531T and Geoalkalibacter subterraneus Red1T, Two Haloalkaliphilic Metal-Reducing Deltaproteobacteria.</title>
        <authorList>
            <person name="Badalamenti J.P."/>
            <person name="Krajmalnik-Brown R."/>
            <person name="Torres C.I."/>
            <person name="Bond D.R."/>
        </authorList>
    </citation>
    <scope>NUCLEOTIDE SEQUENCE [LARGE SCALE GENOMIC DNA]</scope>
    <source>
        <strain evidence="2 3">Red1</strain>
    </source>
</reference>